<dbReference type="EMBL" id="LSRX01000411">
    <property type="protein sequence ID" value="OLP98037.1"/>
    <property type="molecule type" value="Genomic_DNA"/>
</dbReference>
<feature type="region of interest" description="Disordered" evidence="1">
    <location>
        <begin position="911"/>
        <end position="946"/>
    </location>
</feature>
<dbReference type="InterPro" id="IPR036397">
    <property type="entry name" value="RNaseH_sf"/>
</dbReference>
<evidence type="ECO:0000313" key="4">
    <source>
        <dbReference type="Proteomes" id="UP000186817"/>
    </source>
</evidence>
<reference evidence="3 4" key="1">
    <citation type="submission" date="2016-02" db="EMBL/GenBank/DDBJ databases">
        <title>Genome analysis of coral dinoflagellate symbionts highlights evolutionary adaptations to a symbiotic lifestyle.</title>
        <authorList>
            <person name="Aranda M."/>
            <person name="Li Y."/>
            <person name="Liew Y.J."/>
            <person name="Baumgarten S."/>
            <person name="Simakov O."/>
            <person name="Wilson M."/>
            <person name="Piel J."/>
            <person name="Ashoor H."/>
            <person name="Bougouffa S."/>
            <person name="Bajic V.B."/>
            <person name="Ryu T."/>
            <person name="Ravasi T."/>
            <person name="Bayer T."/>
            <person name="Micklem G."/>
            <person name="Kim H."/>
            <person name="Bhak J."/>
            <person name="Lajeunesse T.C."/>
            <person name="Voolstra C.R."/>
        </authorList>
    </citation>
    <scope>NUCLEOTIDE SEQUENCE [LARGE SCALE GENOMIC DNA]</scope>
    <source>
        <strain evidence="3 4">CCMP2467</strain>
    </source>
</reference>
<dbReference type="SMART" id="SM00355">
    <property type="entry name" value="ZnF_C2H2"/>
    <property type="match status" value="2"/>
</dbReference>
<organism evidence="3 4">
    <name type="scientific">Symbiodinium microadriaticum</name>
    <name type="common">Dinoflagellate</name>
    <name type="synonym">Zooxanthella microadriatica</name>
    <dbReference type="NCBI Taxonomy" id="2951"/>
    <lineage>
        <taxon>Eukaryota</taxon>
        <taxon>Sar</taxon>
        <taxon>Alveolata</taxon>
        <taxon>Dinophyceae</taxon>
        <taxon>Suessiales</taxon>
        <taxon>Symbiodiniaceae</taxon>
        <taxon>Symbiodinium</taxon>
    </lineage>
</organism>
<gene>
    <name evidence="3" type="primary">CFDP2</name>
    <name evidence="3" type="ORF">AK812_SmicGene19567</name>
</gene>
<dbReference type="GO" id="GO:0003824">
    <property type="term" value="F:catalytic activity"/>
    <property type="evidence" value="ECO:0007669"/>
    <property type="project" value="InterPro"/>
</dbReference>
<dbReference type="PROSITE" id="PS00028">
    <property type="entry name" value="ZINC_FINGER_C2H2_1"/>
    <property type="match status" value="1"/>
</dbReference>
<feature type="compositionally biased region" description="Pro residues" evidence="1">
    <location>
        <begin position="419"/>
        <end position="430"/>
    </location>
</feature>
<feature type="region of interest" description="Disordered" evidence="1">
    <location>
        <begin position="396"/>
        <end position="459"/>
    </location>
</feature>
<evidence type="ECO:0000256" key="1">
    <source>
        <dbReference type="SAM" id="MobiDB-lite"/>
    </source>
</evidence>
<dbReference type="Proteomes" id="UP000186817">
    <property type="component" value="Unassembled WGS sequence"/>
</dbReference>
<proteinExistence type="predicted"/>
<comment type="caution">
    <text evidence="3">The sequence shown here is derived from an EMBL/GenBank/DDBJ whole genome shotgun (WGS) entry which is preliminary data.</text>
</comment>
<keyword evidence="4" id="KW-1185">Reference proteome</keyword>
<evidence type="ECO:0000259" key="2">
    <source>
        <dbReference type="PROSITE" id="PS00028"/>
    </source>
</evidence>
<feature type="region of interest" description="Disordered" evidence="1">
    <location>
        <begin position="1297"/>
        <end position="1345"/>
    </location>
</feature>
<dbReference type="InterPro" id="IPR013087">
    <property type="entry name" value="Znf_C2H2_type"/>
</dbReference>
<feature type="domain" description="C2H2-type" evidence="2">
    <location>
        <begin position="3057"/>
        <end position="3078"/>
    </location>
</feature>
<dbReference type="Gene3D" id="3.60.10.10">
    <property type="entry name" value="Endonuclease/exonuclease/phosphatase"/>
    <property type="match status" value="1"/>
</dbReference>
<dbReference type="OrthoDB" id="414185at2759"/>
<name>A0A1Q9DS89_SYMMI</name>
<feature type="compositionally biased region" description="Polar residues" evidence="1">
    <location>
        <begin position="918"/>
        <end position="944"/>
    </location>
</feature>
<dbReference type="SUPFAM" id="SSF56219">
    <property type="entry name" value="DNase I-like"/>
    <property type="match status" value="1"/>
</dbReference>
<sequence length="3323" mass="363934">MLRLWPDTSPDSFSLGTPSLRAAVATARVLEEEEHLPEPLQRIGDPPLVVVGPEDEDDTVDNGAEEDTFWHPTFVVHALDTAPSHYRVALEAPCTVERALQELAGVIPIEKYRYFPRLLAAEPQPSQFWAAVLALPPWSHSEPLVLLNLIALDGRCFVAPLPNPFTRAQVLAAARLEQDHNCDVFAFNQFVPMNREQECDVIEAGMVTLRPPDGPFVVQGPSLRHMLASPFGWETDPALPRPATAERICVVLDTVTHMLELEVRPDNLQAVIADHFGCANSPTHFAVSHPEVQDVQCFGLDCACLCAFMPADATTAQLAEPPCLVILDCRPLLQGLTIWLSHQPRILHSDITVWAETFAPEGWQVQIEGADIDAGQLIVHDGCVLTLEFVPVTSSESGSAAADGEDSDCTDSDSSSPSSPDPSGHPPPASPGYSDGNRSRSPRGHGQREGGTRDASSASQVLAGRVDPLWFGSGLFLCQFIPAAGHVVPADVSRHEDRCLLVCLGAMAMCESFWRGVFLAVSQLHMFLVCKLLQDLLAPTGPHNSRLADLLDITRRLQQPWLYEQDSPNPDDLGLHLAGQEDDDQGANVTINVTFAVLIPDYVAEYVSVSLLAPITELEAIEVLASARSTDRHLRFPHVVAVRPQVRPGIAICVAAPRWHQYAVIVCVDTGELDGRVYAQYGPHYADRDHLLWLADLPRNTECDVLVGDDDEPLPPDTLTHLVAGVLVQFLPRGMVTRPRFQVHMHFSAPIEARRTLPEPVPQRAYCLALSDAHRLMPGGFEHPLQFRAQVARAAGLEEAYLRTLSVLPAVTDVALHGISCRGVVGVFNDSPDGVPMLSLVLDCRPVQGGFRLYRVPAATFTLERLRELLQTDAPWGWYVRLTAYDAFQEASQAQHALAWFVDYSPVDAPETEAPESASHSPSRGTALPASSQGPEAVSGTSSPVLPPAEGSPDIGLVSPWTTAMAELCIPYTVLAVDYVPEHGAIFASLPASLEVVVASVAQARQQSTKDSFPCLVPADPQPDLDRAYFVALPTWGITGFCVFFDTRAVDGRLFAVNLPAFTDRQGLLRVAQFEGTPFLQVFFREMPWPLQDDQRIYLSTGDLVCICPADHAISVLATLDERLLDPSSWPDREPARPASAPSMWVMTTDTSLRIPVSTARGSNMRRAVADTLQLDPLTLRISTAVPGILDFSFRGWHTDPVLVAVSNEDRTWGAPPSNCTYIIDKRALMLGITWGTARGGVVDLRVHFDSLAAWCPAGYVINIQGGRALPWPRRFLRQVRDGAVLVVDIRPAIPRTESEFPQDGHFPPDGDAADDDSREPDQSAAPGVTGPADDGGTGGTFGSASSSAPGAFHGGVRRLQSSFSVRQVSLRSWTGFFARLSTRSTEQLDIWATGLFWIAVRAGALALTPVFAALSLMLQGLFAPGLLILDGCCGLILRDQRPWTLRLMIGILCVRSIAATPGLLEPFQQEPQASALRTQSWTPSQAPQCAIRPIGHFAGRCVPTPCRARFSIPAPDALIEREQLDALEDSTALVTLLEEAVAKPNSEAFMLAATLLDVLFDYLPSQPLAVRDCKAHPHAHPLQVCLAHSLPLTEHQRNALTLASLVPAAATLDETDWLDSDISFLLHDGLVPPDKRSQFRDIRKWIPGESAQCPDGLLVFSDGSTGCASDVGGSCASGCWAFSVWVTSREEVLLLGQASGSVRPSDDRFHIGEVDDSPLTCELLGVAWSLIWIIEFAPRFGLPVCQLYDCTAAGQGTFATARLAGCSHSGSNRLATFATHLRQLACQRVNLDHAHVKGHAGQVCNELCDELAKRHRRHVQSLDQELLPTWPAQVFGHPQCEWLWLAGLACRDLPTLFAFESEAIRMQCHPRLPRDDPALGFVPAPQTSTPVPLQFALMSYNVLTLYDPKKAGQPHLGVGMRVKAKRDIIKRQLHEHRVLLLGLQETRIVGTEMPPDQDFLMMQASAEPNGHHGVALWISKSLPYATVQGKGMVFRKEHCCVTGFSSRHLVVQLTAPYISWTVLVAHAPSEPPAPPGASQAFWAQCKKDLERRPKGSDIIVLTDANAWLGSLVSPSVSDLDLESENIAGEHFHHFLTDMDLWVPSTFRGNHSGPSTTWTAPTGHEHRLDYVAVPLGWPSDAVASSVLVEFESLQVGQDHKPVLMRVGLLAKAGVSRGKGAYKRQAVRPAADAHSPAYVATLASLPSAPSLAWDTCVDRHYAVLVESWHKAGEEFQIQAVAQPQQAYIQPHTMSMVHARRGIREFLSSENSELRRRRLLLGFAAFLHLRQHTSFSADAVARYADWISTSHRRIASALRMVRLVGFQLRQAVREDRAAYLDGLVRNITLSDVRDPKHLFRAVRKAFPSAASKRRQAFTPLPAVADAQGVLAPDVDSQRALWREHFASLEAGEKLEPGQYAAAFNSQRTANLEQQSCFDFRIVPSLTTVEQSILSLKRGKACGQDGITAELLRHSTAMSARALLPVFVKSILGAQEPIEYRGGALMPLAKKASAALSCAKFRAILLSCVPSKMLHKHVRNCLSAHLEPNALQAGVLPGVSTESIALAARAFQSFCHSTARPWALLFFDVRSAFYRVIRQLLLPVGDSDQALLHLFHRLHLPPASVTELRDHLARLATVTQSGCSDHLRKVATDVLQGTWFRLDQDTVLTLTHCGTRPGDGLADMFFGFAFGAYLKAADRALQDRGLDTRMPQPKQAEPWPLESLPSTIGAGSWADDFVHLHAQGQPRGLGHAIQQIVSVYVSQAEAIGMELTFAVDKTAAMVAPKDKVRDCDWPGATDADGSFLWVRGHLSGTDYRLPLVHAYCHLGGVVTETLTPAPEIGLRYSLAANTVRSLGRKLFGSRHVPLGTRRCLLRSLVLSKFVFGSAVIRFGSAIHFRNWARYYVALWRALHPWVATNKQPHAYQVLRTAEAPSPPLALALARSVLLRQIVAKGPSTLVRLLWVQWEHDPEGSWFGALVRDVRHTAQYVSAARLLLFAKCPLRALLETVRDDGMWWTRQLKKAAKVFQSDLDHWANEGGGHAAVELDEVVALPQPDSSFRCSLCPAAFPLRKHLAVHEARKHGLISVTRLLSPGPTCLACLRHYDSTERAQHHLKSSHACLHRVARLIPPVSLEGVQEAERDCKRRRRQAVHGRWELYKAPEQVQVAAGPRILTAHERVEAEGEDISLQTLARSTPNIGQFLGSPTPIRIQPRGSMYTTTTALRLCNQACAVEFVFGTTSAVEPEPHGEGDESQVADGVFSAVVKLMPTELDREKCLASSSFILPQTPGGILIFTPAGSVRIFARDLLQPFDKLIFKLKKPPQWETN</sequence>
<accession>A0A1Q9DS89</accession>
<dbReference type="Gene3D" id="3.30.420.10">
    <property type="entry name" value="Ribonuclease H-like superfamily/Ribonuclease H"/>
    <property type="match status" value="1"/>
</dbReference>
<protein>
    <submittedName>
        <fullName evidence="3">Craniofacial development protein 2</fullName>
    </submittedName>
</protein>
<dbReference type="GO" id="GO:0003676">
    <property type="term" value="F:nucleic acid binding"/>
    <property type="evidence" value="ECO:0007669"/>
    <property type="project" value="InterPro"/>
</dbReference>
<dbReference type="InterPro" id="IPR036691">
    <property type="entry name" value="Endo/exonu/phosph_ase_sf"/>
</dbReference>
<evidence type="ECO:0000313" key="3">
    <source>
        <dbReference type="EMBL" id="OLP98037.1"/>
    </source>
</evidence>